<dbReference type="Proteomes" id="UP000316621">
    <property type="component" value="Chromosome 1"/>
</dbReference>
<keyword evidence="1" id="KW-0472">Membrane</keyword>
<dbReference type="AlphaFoldDB" id="A0A4Y7I907"/>
<sequence length="133" mass="15885">MKPPQRVVMYAALTLLVHLIMALHLENQQLYKNCDVNPQDIFWKVHWYMVRGNWYRGSQMLYICTLIMKLLAIVYFSRRKVHLKLSTCIPLIFLGGNDYHVTLLMGLSVKYLVRYTTFFIIMYTIYFGLYCWG</sequence>
<proteinExistence type="predicted"/>
<keyword evidence="1" id="KW-1133">Transmembrane helix</keyword>
<accession>A0A4Y7I907</accession>
<dbReference type="EMBL" id="CM010715">
    <property type="protein sequence ID" value="RZC44121.1"/>
    <property type="molecule type" value="Genomic_DNA"/>
</dbReference>
<name>A0A4Y7I907_PAPSO</name>
<evidence type="ECO:0000256" key="1">
    <source>
        <dbReference type="SAM" id="Phobius"/>
    </source>
</evidence>
<organism evidence="2 3">
    <name type="scientific">Papaver somniferum</name>
    <name type="common">Opium poppy</name>
    <dbReference type="NCBI Taxonomy" id="3469"/>
    <lineage>
        <taxon>Eukaryota</taxon>
        <taxon>Viridiplantae</taxon>
        <taxon>Streptophyta</taxon>
        <taxon>Embryophyta</taxon>
        <taxon>Tracheophyta</taxon>
        <taxon>Spermatophyta</taxon>
        <taxon>Magnoliopsida</taxon>
        <taxon>Ranunculales</taxon>
        <taxon>Papaveraceae</taxon>
        <taxon>Papaveroideae</taxon>
        <taxon>Papaver</taxon>
    </lineage>
</organism>
<evidence type="ECO:0000313" key="3">
    <source>
        <dbReference type="Proteomes" id="UP000316621"/>
    </source>
</evidence>
<feature type="transmembrane region" description="Helical" evidence="1">
    <location>
        <begin position="7"/>
        <end position="25"/>
    </location>
</feature>
<feature type="non-terminal residue" evidence="2">
    <location>
        <position position="133"/>
    </location>
</feature>
<feature type="transmembrane region" description="Helical" evidence="1">
    <location>
        <begin position="59"/>
        <end position="76"/>
    </location>
</feature>
<feature type="transmembrane region" description="Helical" evidence="1">
    <location>
        <begin position="115"/>
        <end position="132"/>
    </location>
</feature>
<gene>
    <name evidence="2" type="ORF">C5167_037069</name>
</gene>
<keyword evidence="1" id="KW-0812">Transmembrane</keyword>
<protein>
    <submittedName>
        <fullName evidence="2">Uncharacterized protein</fullName>
    </submittedName>
</protein>
<evidence type="ECO:0000313" key="2">
    <source>
        <dbReference type="EMBL" id="RZC44121.1"/>
    </source>
</evidence>
<reference evidence="2 3" key="1">
    <citation type="journal article" date="2018" name="Science">
        <title>The opium poppy genome and morphinan production.</title>
        <authorList>
            <person name="Guo L."/>
            <person name="Winzer T."/>
            <person name="Yang X."/>
            <person name="Li Y."/>
            <person name="Ning Z."/>
            <person name="He Z."/>
            <person name="Teodor R."/>
            <person name="Lu Y."/>
            <person name="Bowser T.A."/>
            <person name="Graham I.A."/>
            <person name="Ye K."/>
        </authorList>
    </citation>
    <scope>NUCLEOTIDE SEQUENCE [LARGE SCALE GENOMIC DNA]</scope>
    <source>
        <strain evidence="3">cv. HN1</strain>
        <tissue evidence="2">Leaves</tissue>
    </source>
</reference>
<keyword evidence="3" id="KW-1185">Reference proteome</keyword>
<dbReference type="Gramene" id="RZC44121">
    <property type="protein sequence ID" value="RZC44121"/>
    <property type="gene ID" value="C5167_037069"/>
</dbReference>